<name>A0A0L8H0J7_OCTBM</name>
<evidence type="ECO:0000313" key="1">
    <source>
        <dbReference type="EMBL" id="KOF82816.1"/>
    </source>
</evidence>
<accession>A0A0L8H0J7</accession>
<sequence>MFAINDHNLLVNDLVTNNQLNIYIDLVDVFSRNISLSEMLSSLYLQDLTVSDKGRHIHVDDTPTPTPRF</sequence>
<gene>
    <name evidence="1" type="ORF">OCBIM_22024744mg</name>
</gene>
<dbReference type="AlphaFoldDB" id="A0A0L8H0J7"/>
<organism evidence="1">
    <name type="scientific">Octopus bimaculoides</name>
    <name type="common">California two-spotted octopus</name>
    <dbReference type="NCBI Taxonomy" id="37653"/>
    <lineage>
        <taxon>Eukaryota</taxon>
        <taxon>Metazoa</taxon>
        <taxon>Spiralia</taxon>
        <taxon>Lophotrochozoa</taxon>
        <taxon>Mollusca</taxon>
        <taxon>Cephalopoda</taxon>
        <taxon>Coleoidea</taxon>
        <taxon>Octopodiformes</taxon>
        <taxon>Octopoda</taxon>
        <taxon>Incirrata</taxon>
        <taxon>Octopodidae</taxon>
        <taxon>Octopus</taxon>
    </lineage>
</organism>
<dbReference type="EMBL" id="KQ419623">
    <property type="protein sequence ID" value="KOF82816.1"/>
    <property type="molecule type" value="Genomic_DNA"/>
</dbReference>
<protein>
    <submittedName>
        <fullName evidence="1">Uncharacterized protein</fullName>
    </submittedName>
</protein>
<reference evidence="1" key="1">
    <citation type="submission" date="2015-07" db="EMBL/GenBank/DDBJ databases">
        <title>MeaNS - Measles Nucleotide Surveillance Program.</title>
        <authorList>
            <person name="Tran T."/>
            <person name="Druce J."/>
        </authorList>
    </citation>
    <scope>NUCLEOTIDE SEQUENCE</scope>
    <source>
        <strain evidence="1">UCB-OBI-ISO-001</strain>
        <tissue evidence="1">Gonad</tissue>
    </source>
</reference>
<proteinExistence type="predicted"/>